<keyword evidence="4" id="KW-1185">Reference proteome</keyword>
<evidence type="ECO:0000313" key="4">
    <source>
        <dbReference type="Proteomes" id="UP000065807"/>
    </source>
</evidence>
<dbReference type="OrthoDB" id="2111548at2"/>
<dbReference type="Gene3D" id="2.40.160.60">
    <property type="entry name" value="Outer membrane protein transport protein (OMPP1/FadL/TodX)"/>
    <property type="match status" value="1"/>
</dbReference>
<dbReference type="AlphaFoldDB" id="A0A0K2SHV5"/>
<dbReference type="EMBL" id="AP014924">
    <property type="protein sequence ID" value="BAS26696.1"/>
    <property type="molecule type" value="Genomic_DNA"/>
</dbReference>
<name>A0A0K2SHV5_LIMPI</name>
<feature type="signal peptide" evidence="2">
    <location>
        <begin position="1"/>
        <end position="24"/>
    </location>
</feature>
<feature type="chain" id="PRO_5038718627" evidence="2">
    <location>
        <begin position="25"/>
        <end position="387"/>
    </location>
</feature>
<feature type="region of interest" description="Disordered" evidence="1">
    <location>
        <begin position="262"/>
        <end position="287"/>
    </location>
</feature>
<accession>A0A0K2SHV5</accession>
<organism evidence="3 4">
    <name type="scientific">Limnochorda pilosa</name>
    <dbReference type="NCBI Taxonomy" id="1555112"/>
    <lineage>
        <taxon>Bacteria</taxon>
        <taxon>Bacillati</taxon>
        <taxon>Bacillota</taxon>
        <taxon>Limnochordia</taxon>
        <taxon>Limnochordales</taxon>
        <taxon>Limnochordaceae</taxon>
        <taxon>Limnochorda</taxon>
    </lineage>
</organism>
<reference evidence="4" key="1">
    <citation type="submission" date="2015-07" db="EMBL/GenBank/DDBJ databases">
        <title>Complete genome sequence and phylogenetic analysis of Limnochorda pilosa.</title>
        <authorList>
            <person name="Watanabe M."/>
            <person name="Kojima H."/>
            <person name="Fukui M."/>
        </authorList>
    </citation>
    <scope>NUCLEOTIDE SEQUENCE [LARGE SCALE GENOMIC DNA]</scope>
    <source>
        <strain evidence="4">HC45</strain>
    </source>
</reference>
<feature type="compositionally biased region" description="Basic and acidic residues" evidence="1">
    <location>
        <begin position="277"/>
        <end position="287"/>
    </location>
</feature>
<sequence length="387" mass="40015">MRFRARLSLRTRIAVLAVSVALLAGQAGVAAQAPPPPPGARAYGMGGAFVAVAEGPAALHWNPATLGGTGLGLAFGGEDIQQIAELYALGQALRDWDPADESALDRFAGRPLHAPLSGLAAIGRGGLGIGIGMEATADANITSRTANLGGEERTVYEGSAAYRLLVPIRAGYGLELVDVPSVARLRAGASIAYYTGAAGTYWGEYDYNPPAVTYKRTVRELRASGYGVDVGLHARISPWVAVGAAAYDAVGQVTWSGTQTEYQADESGTEHPGQAKSIKEPDARHDQPSYRAGVAVTPPLLGLTVAADVDSDSLLHVGAEWKPLGLVAVRAGYIQPLDAGSAPNLEIADLRAGVGVALPAVALDAAVGVESDTWRVKDVMLEATLGF</sequence>
<dbReference type="KEGG" id="lpil:LIP_0839"/>
<dbReference type="Proteomes" id="UP000065807">
    <property type="component" value="Chromosome"/>
</dbReference>
<evidence type="ECO:0000256" key="1">
    <source>
        <dbReference type="SAM" id="MobiDB-lite"/>
    </source>
</evidence>
<evidence type="ECO:0000256" key="2">
    <source>
        <dbReference type="SAM" id="SignalP"/>
    </source>
</evidence>
<proteinExistence type="predicted"/>
<dbReference type="RefSeq" id="WP_068134636.1">
    <property type="nucleotide sequence ID" value="NZ_AP014924.1"/>
</dbReference>
<evidence type="ECO:0000313" key="3">
    <source>
        <dbReference type="EMBL" id="BAS26696.1"/>
    </source>
</evidence>
<gene>
    <name evidence="3" type="ORF">LIP_0839</name>
</gene>
<reference evidence="4" key="2">
    <citation type="journal article" date="2016" name="Int. J. Syst. Evol. Microbiol.">
        <title>Complete genome sequence and cell structure of Limnochorda pilosa, a Gram-negative spore-former within the phylum Firmicutes.</title>
        <authorList>
            <person name="Watanabe M."/>
            <person name="Kojima H."/>
            <person name="Fukui M."/>
        </authorList>
    </citation>
    <scope>NUCLEOTIDE SEQUENCE [LARGE SCALE GENOMIC DNA]</scope>
    <source>
        <strain evidence="4">HC45</strain>
    </source>
</reference>
<protein>
    <submittedName>
        <fullName evidence="3">Uncharacterized protein</fullName>
    </submittedName>
</protein>
<keyword evidence="2" id="KW-0732">Signal</keyword>